<dbReference type="SUPFAM" id="SSF53300">
    <property type="entry name" value="vWA-like"/>
    <property type="match status" value="1"/>
</dbReference>
<sequence length="553" mass="57955">MTDDGKRYRLSRRRVLAGLGGVGLASAAAGLGTSAYLTDTESFEDNTITAGTLDLKVDWEEHYSYPQIYGFEDPTAGLDVTRSEPADTSSYTALPDPNTPMVWVHDDDLDAYMDNTAIEAYPDQDDDGIQESFNMGDVGSFCADGADTPSDLDPTEGFRTQNEDTMGASEPNPLVNLNDVKPGDFGELTLSFHLCDNDGYVWMQGDLVEANENGITEPEGNSSDAGPSDETVTDLQGGDVELLDEVQTALWYDGDCNNVFSAGGGGSTDGEEADVVIVLDRSGSMSGSAITQAQNGANSLIDALGPNDQVSLVSFADDVSLDEGLTTDHNAVQNAVNAISTGGGTNMEAGVEQAHEELFAADEFGSAYGESGNARSGARKIVVFLSDGNANEDSGVTDSPSEDPVNEAGNLKSDNAEVFTIAYGSGAPTGTLGDMASDPASNPEDQYAFDADTSDVESVFQGIGGTVGSGGEEPIFRGTLRESLVELTAGDGIALDGDTSTEERACFTASQTSCVGFAWWVPTDVGNEIQSDSVAFDLGFYTEQCRNNDNPGS</sequence>
<dbReference type="InterPro" id="IPR050525">
    <property type="entry name" value="ECM_Assembly_Org"/>
</dbReference>
<dbReference type="PROSITE" id="PS51318">
    <property type="entry name" value="TAT"/>
    <property type="match status" value="1"/>
</dbReference>
<feature type="domain" description="VWFA" evidence="2">
    <location>
        <begin position="274"/>
        <end position="463"/>
    </location>
</feature>
<feature type="region of interest" description="Disordered" evidence="1">
    <location>
        <begin position="389"/>
        <end position="412"/>
    </location>
</feature>
<proteinExistence type="predicted"/>
<dbReference type="Pfam" id="PF00092">
    <property type="entry name" value="VWA"/>
    <property type="match status" value="1"/>
</dbReference>
<evidence type="ECO:0000256" key="1">
    <source>
        <dbReference type="SAM" id="MobiDB-lite"/>
    </source>
</evidence>
<feature type="compositionally biased region" description="Polar residues" evidence="1">
    <location>
        <begin position="389"/>
        <end position="399"/>
    </location>
</feature>
<dbReference type="InterPro" id="IPR036465">
    <property type="entry name" value="vWFA_dom_sf"/>
</dbReference>
<dbReference type="PANTHER" id="PTHR24020">
    <property type="entry name" value="COLLAGEN ALPHA"/>
    <property type="match status" value="1"/>
</dbReference>
<dbReference type="OrthoDB" id="269243at2157"/>
<dbReference type="PROSITE" id="PS50234">
    <property type="entry name" value="VWFA"/>
    <property type="match status" value="1"/>
</dbReference>
<dbReference type="PANTHER" id="PTHR24020:SF20">
    <property type="entry name" value="PH DOMAIN-CONTAINING PROTEIN"/>
    <property type="match status" value="1"/>
</dbReference>
<evidence type="ECO:0000313" key="4">
    <source>
        <dbReference type="Proteomes" id="UP000471521"/>
    </source>
</evidence>
<comment type="caution">
    <text evidence="3">The sequence shown here is derived from an EMBL/GenBank/DDBJ whole genome shotgun (WGS) entry which is preliminary data.</text>
</comment>
<dbReference type="NCBIfam" id="TIGR04088">
    <property type="entry name" value="cognate_SipW"/>
    <property type="match status" value="1"/>
</dbReference>
<dbReference type="CDD" id="cd00198">
    <property type="entry name" value="vWFA"/>
    <property type="match status" value="1"/>
</dbReference>
<accession>A0A6B0SDI2</accession>
<evidence type="ECO:0000259" key="2">
    <source>
        <dbReference type="PROSITE" id="PS50234"/>
    </source>
</evidence>
<dbReference type="InterPro" id="IPR006311">
    <property type="entry name" value="TAT_signal"/>
</dbReference>
<name>A0A6B0SDI2_9EURY</name>
<organism evidence="3 4">
    <name type="scientific">Halobacterium bonnevillei</name>
    <dbReference type="NCBI Taxonomy" id="2692200"/>
    <lineage>
        <taxon>Archaea</taxon>
        <taxon>Methanobacteriati</taxon>
        <taxon>Methanobacteriota</taxon>
        <taxon>Stenosarchaea group</taxon>
        <taxon>Halobacteria</taxon>
        <taxon>Halobacteriales</taxon>
        <taxon>Halobacteriaceae</taxon>
        <taxon>Halobacterium</taxon>
    </lineage>
</organism>
<reference evidence="3 4" key="1">
    <citation type="submission" date="2019-12" db="EMBL/GenBank/DDBJ databases">
        <title>Isolation and characterization of three novel carbon monoxide-oxidizing members of Halobacteria from salione crusts and soils.</title>
        <authorList>
            <person name="Myers M.R."/>
            <person name="King G.M."/>
        </authorList>
    </citation>
    <scope>NUCLEOTIDE SEQUENCE [LARGE SCALE GENOMIC DNA]</scope>
    <source>
        <strain evidence="3 4">PCN9</strain>
    </source>
</reference>
<feature type="region of interest" description="Disordered" evidence="1">
    <location>
        <begin position="213"/>
        <end position="233"/>
    </location>
</feature>
<dbReference type="Gene3D" id="3.40.50.410">
    <property type="entry name" value="von Willebrand factor, type A domain"/>
    <property type="match status" value="1"/>
</dbReference>
<keyword evidence="4" id="KW-1185">Reference proteome</keyword>
<gene>
    <name evidence="3" type="ORF">GRX66_03895</name>
</gene>
<dbReference type="EMBL" id="WUUU01000015">
    <property type="protein sequence ID" value="MXR19784.1"/>
    <property type="molecule type" value="Genomic_DNA"/>
</dbReference>
<dbReference type="InterPro" id="IPR023833">
    <property type="entry name" value="Signal_pept_SipW-depend-type"/>
</dbReference>
<dbReference type="InterPro" id="IPR002035">
    <property type="entry name" value="VWF_A"/>
</dbReference>
<dbReference type="RefSeq" id="WP_159525358.1">
    <property type="nucleotide sequence ID" value="NZ_WUUU01000015.1"/>
</dbReference>
<protein>
    <submittedName>
        <fullName evidence="3">VWA domain-containing protein</fullName>
    </submittedName>
</protein>
<dbReference type="Proteomes" id="UP000471521">
    <property type="component" value="Unassembled WGS sequence"/>
</dbReference>
<dbReference type="AlphaFoldDB" id="A0A6B0SDI2"/>
<evidence type="ECO:0000313" key="3">
    <source>
        <dbReference type="EMBL" id="MXR19784.1"/>
    </source>
</evidence>
<dbReference type="SMART" id="SM00327">
    <property type="entry name" value="VWA"/>
    <property type="match status" value="1"/>
</dbReference>